<keyword evidence="3 14" id="KW-0645">Protease</keyword>
<dbReference type="GO" id="GO:0016485">
    <property type="term" value="P:protein processing"/>
    <property type="evidence" value="ECO:0007669"/>
    <property type="project" value="TreeGrafter"/>
</dbReference>
<keyword evidence="4 16" id="KW-0812">Transmembrane</keyword>
<feature type="active site" description="Charge relay system" evidence="13 14">
    <location>
        <position position="414"/>
    </location>
</feature>
<feature type="active site" description="Charge relay system" evidence="13 14">
    <location>
        <position position="204"/>
    </location>
</feature>
<gene>
    <name evidence="18" type="ORF">BRENAR_LOCUS2685</name>
</gene>
<feature type="compositionally biased region" description="Low complexity" evidence="15">
    <location>
        <begin position="669"/>
        <end position="701"/>
    </location>
</feature>
<dbReference type="InterPro" id="IPR008979">
    <property type="entry name" value="Galactose-bd-like_sf"/>
</dbReference>
<dbReference type="CDD" id="cd04059">
    <property type="entry name" value="Peptidases_S8_Protein_convertases_Kexins_Furin-like"/>
    <property type="match status" value="1"/>
</dbReference>
<dbReference type="PRINTS" id="PR00723">
    <property type="entry name" value="SUBTILISIN"/>
</dbReference>
<keyword evidence="12" id="KW-0325">Glycoprotein</keyword>
<evidence type="ECO:0000256" key="6">
    <source>
        <dbReference type="ARBA" id="ARBA00022801"/>
    </source>
</evidence>
<evidence type="ECO:0000256" key="1">
    <source>
        <dbReference type="ARBA" id="ARBA00004370"/>
    </source>
</evidence>
<keyword evidence="5" id="KW-0732">Signal</keyword>
<dbReference type="OrthoDB" id="300641at2759"/>
<dbReference type="PANTHER" id="PTHR42884:SF14">
    <property type="entry name" value="NEUROENDOCRINE CONVERTASE 1"/>
    <property type="match status" value="1"/>
</dbReference>
<dbReference type="Proteomes" id="UP000290900">
    <property type="component" value="Unassembled WGS sequence"/>
</dbReference>
<dbReference type="InterPro" id="IPR015500">
    <property type="entry name" value="Peptidase_S8_subtilisin-rel"/>
</dbReference>
<dbReference type="InterPro" id="IPR000209">
    <property type="entry name" value="Peptidase_S8/S53_dom"/>
</dbReference>
<dbReference type="EMBL" id="CAACVR010000014">
    <property type="protein sequence ID" value="VEU21953.1"/>
    <property type="molecule type" value="Genomic_DNA"/>
</dbReference>
<feature type="region of interest" description="Disordered" evidence="15">
    <location>
        <begin position="754"/>
        <end position="846"/>
    </location>
</feature>
<evidence type="ECO:0000256" key="11">
    <source>
        <dbReference type="ARBA" id="ARBA00023145"/>
    </source>
</evidence>
<evidence type="ECO:0000313" key="18">
    <source>
        <dbReference type="EMBL" id="VEU21953.1"/>
    </source>
</evidence>
<protein>
    <submittedName>
        <fullName evidence="18">DEKNAAC102938</fullName>
    </submittedName>
</protein>
<keyword evidence="19" id="KW-1185">Reference proteome</keyword>
<dbReference type="InterPro" id="IPR002884">
    <property type="entry name" value="P_dom"/>
</dbReference>
<evidence type="ECO:0000256" key="3">
    <source>
        <dbReference type="ARBA" id="ARBA00022670"/>
    </source>
</evidence>
<evidence type="ECO:0000256" key="9">
    <source>
        <dbReference type="ARBA" id="ARBA00022989"/>
    </source>
</evidence>
<evidence type="ECO:0000256" key="13">
    <source>
        <dbReference type="PIRSR" id="PIRSR615500-1"/>
    </source>
</evidence>
<dbReference type="InterPro" id="IPR034182">
    <property type="entry name" value="Kexin/furin"/>
</dbReference>
<dbReference type="AlphaFoldDB" id="A0A448YM70"/>
<comment type="subcellular location">
    <subcellularLocation>
        <location evidence="1">Membrane</location>
    </subcellularLocation>
</comment>
<keyword evidence="9 16" id="KW-1133">Transmembrane helix</keyword>
<keyword evidence="7 14" id="KW-0720">Serine protease</keyword>
<organism evidence="18 19">
    <name type="scientific">Brettanomyces naardenensis</name>
    <name type="common">Yeast</name>
    <dbReference type="NCBI Taxonomy" id="13370"/>
    <lineage>
        <taxon>Eukaryota</taxon>
        <taxon>Fungi</taxon>
        <taxon>Dikarya</taxon>
        <taxon>Ascomycota</taxon>
        <taxon>Saccharomycotina</taxon>
        <taxon>Pichiomycetes</taxon>
        <taxon>Pichiales</taxon>
        <taxon>Pichiaceae</taxon>
        <taxon>Brettanomyces</taxon>
    </lineage>
</organism>
<dbReference type="InterPro" id="IPR023827">
    <property type="entry name" value="Peptidase_S8_Asp-AS"/>
</dbReference>
<dbReference type="PROSITE" id="PS00137">
    <property type="entry name" value="SUBTILASE_HIS"/>
    <property type="match status" value="1"/>
</dbReference>
<evidence type="ECO:0000256" key="14">
    <source>
        <dbReference type="PROSITE-ProRule" id="PRU01240"/>
    </source>
</evidence>
<dbReference type="PROSITE" id="PS00138">
    <property type="entry name" value="SUBTILASE_SER"/>
    <property type="match status" value="1"/>
</dbReference>
<feature type="compositionally biased region" description="Basic and acidic residues" evidence="15">
    <location>
        <begin position="804"/>
        <end position="825"/>
    </location>
</feature>
<evidence type="ECO:0000313" key="19">
    <source>
        <dbReference type="Proteomes" id="UP000290900"/>
    </source>
</evidence>
<evidence type="ECO:0000259" key="17">
    <source>
        <dbReference type="PROSITE" id="PS51829"/>
    </source>
</evidence>
<evidence type="ECO:0000256" key="2">
    <source>
        <dbReference type="ARBA" id="ARBA00005325"/>
    </source>
</evidence>
<evidence type="ECO:0000256" key="7">
    <source>
        <dbReference type="ARBA" id="ARBA00022825"/>
    </source>
</evidence>
<dbReference type="PROSITE" id="PS51892">
    <property type="entry name" value="SUBTILASE"/>
    <property type="match status" value="1"/>
</dbReference>
<feature type="region of interest" description="Disordered" evidence="15">
    <location>
        <begin position="510"/>
        <end position="536"/>
    </location>
</feature>
<keyword evidence="8" id="KW-0106">Calcium</keyword>
<dbReference type="SUPFAM" id="SSF49785">
    <property type="entry name" value="Galactose-binding domain-like"/>
    <property type="match status" value="1"/>
</dbReference>
<dbReference type="Gene3D" id="3.40.50.200">
    <property type="entry name" value="Peptidase S8/S53 domain"/>
    <property type="match status" value="1"/>
</dbReference>
<dbReference type="FunFam" id="3.40.50.200:FF:000005">
    <property type="entry name" value="Proprotein convertase subtilisin/kexin type 7"/>
    <property type="match status" value="1"/>
</dbReference>
<evidence type="ECO:0000256" key="15">
    <source>
        <dbReference type="SAM" id="MobiDB-lite"/>
    </source>
</evidence>
<evidence type="ECO:0000256" key="10">
    <source>
        <dbReference type="ARBA" id="ARBA00023136"/>
    </source>
</evidence>
<dbReference type="PROSITE" id="PS00136">
    <property type="entry name" value="SUBTILASE_ASP"/>
    <property type="match status" value="1"/>
</dbReference>
<comment type="similarity">
    <text evidence="2">Belongs to the peptidase S8 family. Furin subfamily.</text>
</comment>
<dbReference type="GO" id="GO:0004252">
    <property type="term" value="F:serine-type endopeptidase activity"/>
    <property type="evidence" value="ECO:0007669"/>
    <property type="project" value="UniProtKB-UniRule"/>
</dbReference>
<accession>A0A448YM70</accession>
<dbReference type="InterPro" id="IPR022398">
    <property type="entry name" value="Peptidase_S8_His-AS"/>
</dbReference>
<evidence type="ECO:0000256" key="12">
    <source>
        <dbReference type="ARBA" id="ARBA00023180"/>
    </source>
</evidence>
<dbReference type="GO" id="GO:0005802">
    <property type="term" value="C:trans-Golgi network"/>
    <property type="evidence" value="ECO:0007669"/>
    <property type="project" value="TreeGrafter"/>
</dbReference>
<evidence type="ECO:0000256" key="4">
    <source>
        <dbReference type="ARBA" id="ARBA00022692"/>
    </source>
</evidence>
<dbReference type="Pfam" id="PF00082">
    <property type="entry name" value="Peptidase_S8"/>
    <property type="match status" value="1"/>
</dbReference>
<feature type="compositionally biased region" description="Polar residues" evidence="15">
    <location>
        <begin position="782"/>
        <end position="794"/>
    </location>
</feature>
<proteinExistence type="inferred from homology"/>
<evidence type="ECO:0000256" key="16">
    <source>
        <dbReference type="SAM" id="Phobius"/>
    </source>
</evidence>
<sequence>MSALNVDSPGALRVPSHKIPTRDYVHRDYFMLEMDGEGGDAGDGIAGLISSILLEHPDWHYEYPARALDKYHVFSLPKDHEDLGRLRLIQRDGLQKRVTRREEQPDLYGSSQVRSVHLLPPKRLYHRAPVPYEDDGSAFSLSSRAVDSSEEVIEKARTEFGIDDPAFADQWHIINTRFPGHDVDVLPVWGQNITGNGVVTAIIDDGLDMDNPDLKSCFCPEGSWDYNDNTALPKPRLQDDYHGTRCAGEIAAAKGNNFCGVGVAWGSRVSGIRILSGELTSEDEAAAMVYGLDVNDIYSCSWGPPDNGKAMDVPDKIVREAILKGIQEGRDGKGALYVFASGNGALHGDSCNFDGYTNSIYSITVTAIDHRGLHPPYAESCAAVMVSTYSSGSGEHIHTTDFKEGCSARHGGTSAAAPLAAGLYALLLEANPELTWRDVQYLTVMSAVEVDSDGPDWQSTAIEGKRYSYKYGWGKLDAAKIVNNARDNYTLLKPQAWYYMPYTRVQDGGSSEDSAALKRRSDSVPSNTPPPGRSVSSTFYVSPEIIQISNLDHIEQITVTVNIESTKRGAVYVRLISPHGLVSRLAQERRHDLDTNGFQDWTFSTVAHWGESPVGNWTLEVTNTEPDKQTVKLNAWQLKLFGESIDPSKAIKFDMDEDYSKINEREDLTPSVTIPSPSSVPTSSAQPVLPSSHPGNSGSSGAHKHTVVFGGHSEFYFLFFLVAGFIVCIFLLKGRRKPGRARRRDEYEFDIINPEEDDSVFEQDSVIPSEDEDEEANIGANAASSPSEHISSPHLQDDELFNSEYREDPDAAIRTQNEERERLFETEDPDSDEEDLFRITSHPDEE</sequence>
<dbReference type="SUPFAM" id="SSF52743">
    <property type="entry name" value="Subtilisin-like"/>
    <property type="match status" value="1"/>
</dbReference>
<evidence type="ECO:0000256" key="8">
    <source>
        <dbReference type="ARBA" id="ARBA00022837"/>
    </source>
</evidence>
<dbReference type="InterPro" id="IPR036852">
    <property type="entry name" value="Peptidase_S8/S53_dom_sf"/>
</dbReference>
<feature type="transmembrane region" description="Helical" evidence="16">
    <location>
        <begin position="715"/>
        <end position="734"/>
    </location>
</feature>
<dbReference type="GO" id="GO:0000139">
    <property type="term" value="C:Golgi membrane"/>
    <property type="evidence" value="ECO:0007669"/>
    <property type="project" value="TreeGrafter"/>
</dbReference>
<name>A0A448YM70_BRENA</name>
<keyword evidence="11" id="KW-0865">Zymogen</keyword>
<keyword evidence="6 14" id="KW-0378">Hydrolase</keyword>
<dbReference type="PANTHER" id="PTHR42884">
    <property type="entry name" value="PROPROTEIN CONVERTASE SUBTILISIN/KEXIN-RELATED"/>
    <property type="match status" value="1"/>
</dbReference>
<dbReference type="FunCoup" id="A0A448YM70">
    <property type="interactions" value="160"/>
</dbReference>
<dbReference type="InParanoid" id="A0A448YM70"/>
<evidence type="ECO:0000256" key="5">
    <source>
        <dbReference type="ARBA" id="ARBA00022729"/>
    </source>
</evidence>
<keyword evidence="10 16" id="KW-0472">Membrane</keyword>
<reference evidence="18 19" key="1">
    <citation type="submission" date="2018-12" db="EMBL/GenBank/DDBJ databases">
        <authorList>
            <person name="Tiukova I."/>
            <person name="Dainat J."/>
        </authorList>
    </citation>
    <scope>NUCLEOTIDE SEQUENCE [LARGE SCALE GENOMIC DNA]</scope>
</reference>
<feature type="domain" description="P/Homo B" evidence="17">
    <location>
        <begin position="511"/>
        <end position="646"/>
    </location>
</feature>
<dbReference type="FunFam" id="2.60.120.260:FF:000026">
    <property type="entry name" value="proprotein convertase subtilisin/kexin type 7"/>
    <property type="match status" value="1"/>
</dbReference>
<feature type="active site" description="Charge relay system" evidence="13 14">
    <location>
        <position position="242"/>
    </location>
</feature>
<dbReference type="PROSITE" id="PS51829">
    <property type="entry name" value="P_HOMO_B"/>
    <property type="match status" value="1"/>
</dbReference>
<feature type="compositionally biased region" description="Acidic residues" evidence="15">
    <location>
        <begin position="826"/>
        <end position="835"/>
    </location>
</feature>
<dbReference type="Gene3D" id="2.60.120.260">
    <property type="entry name" value="Galactose-binding domain-like"/>
    <property type="match status" value="1"/>
</dbReference>
<dbReference type="GO" id="GO:0007323">
    <property type="term" value="P:peptide pheromone maturation"/>
    <property type="evidence" value="ECO:0007669"/>
    <property type="project" value="UniProtKB-ARBA"/>
</dbReference>
<dbReference type="STRING" id="13370.A0A448YM70"/>
<dbReference type="InterPro" id="IPR023828">
    <property type="entry name" value="Peptidase_S8_Ser-AS"/>
</dbReference>
<feature type="region of interest" description="Disordered" evidence="15">
    <location>
        <begin position="664"/>
        <end position="702"/>
    </location>
</feature>
<dbReference type="Pfam" id="PF01483">
    <property type="entry name" value="P_proprotein"/>
    <property type="match status" value="1"/>
</dbReference>